<evidence type="ECO:0000313" key="2">
    <source>
        <dbReference type="Ensembl" id="ENSAPEP00000014616.1"/>
    </source>
</evidence>
<feature type="region of interest" description="Disordered" evidence="1">
    <location>
        <begin position="1"/>
        <end position="42"/>
    </location>
</feature>
<protein>
    <submittedName>
        <fullName evidence="2">Uncharacterized protein</fullName>
    </submittedName>
</protein>
<dbReference type="GeneTree" id="ENSGT01030000236759"/>
<sequence>MIAAPEIPSEFAYTQDTDTRFSSDTDFSEDPDGRSANSTKGKNNLFFKGFFLEHFLCSSDSEFNQGQLA</sequence>
<evidence type="ECO:0000256" key="1">
    <source>
        <dbReference type="SAM" id="MobiDB-lite"/>
    </source>
</evidence>
<reference evidence="2 3" key="1">
    <citation type="submission" date="2018-03" db="EMBL/GenBank/DDBJ databases">
        <title>Finding Nemo's genes: A chromosome-scale reference assembly of the genome of the orange clownfish Amphiprion percula.</title>
        <authorList>
            <person name="Lehmann R."/>
        </authorList>
    </citation>
    <scope>NUCLEOTIDE SEQUENCE</scope>
</reference>
<reference evidence="2" key="3">
    <citation type="submission" date="2025-09" db="UniProtKB">
        <authorList>
            <consortium name="Ensembl"/>
        </authorList>
    </citation>
    <scope>IDENTIFICATION</scope>
</reference>
<dbReference type="Proteomes" id="UP000265080">
    <property type="component" value="Chromosome 13"/>
</dbReference>
<dbReference type="AlphaFoldDB" id="A0A3P8SRX6"/>
<name>A0A3P8SRX6_AMPPE</name>
<dbReference type="Ensembl" id="ENSAPET00000015002.1">
    <property type="protein sequence ID" value="ENSAPEP00000014616.1"/>
    <property type="gene ID" value="ENSAPEG00000010412.1"/>
</dbReference>
<dbReference type="STRING" id="161767.ENSAPEP00000014616"/>
<evidence type="ECO:0000313" key="3">
    <source>
        <dbReference type="Proteomes" id="UP000265080"/>
    </source>
</evidence>
<reference evidence="2" key="2">
    <citation type="submission" date="2025-08" db="UniProtKB">
        <authorList>
            <consortium name="Ensembl"/>
        </authorList>
    </citation>
    <scope>IDENTIFICATION</scope>
</reference>
<proteinExistence type="predicted"/>
<accession>A0A3P8SRX6</accession>
<organism evidence="2 3">
    <name type="scientific">Amphiprion percula</name>
    <name type="common">Orange clownfish</name>
    <name type="synonym">Lutjanus percula</name>
    <dbReference type="NCBI Taxonomy" id="161767"/>
    <lineage>
        <taxon>Eukaryota</taxon>
        <taxon>Metazoa</taxon>
        <taxon>Chordata</taxon>
        <taxon>Craniata</taxon>
        <taxon>Vertebrata</taxon>
        <taxon>Euteleostomi</taxon>
        <taxon>Actinopterygii</taxon>
        <taxon>Neopterygii</taxon>
        <taxon>Teleostei</taxon>
        <taxon>Neoteleostei</taxon>
        <taxon>Acanthomorphata</taxon>
        <taxon>Ovalentaria</taxon>
        <taxon>Pomacentridae</taxon>
        <taxon>Amphiprion</taxon>
    </lineage>
</organism>
<keyword evidence="3" id="KW-1185">Reference proteome</keyword>